<dbReference type="NCBIfam" id="TIGR00200">
    <property type="entry name" value="cinA_nterm"/>
    <property type="match status" value="1"/>
</dbReference>
<dbReference type="PANTHER" id="PTHR13939:SF0">
    <property type="entry name" value="NMN AMIDOHYDROLASE-LIKE PROTEIN YFAY"/>
    <property type="match status" value="1"/>
</dbReference>
<feature type="domain" description="MoaB/Mog" evidence="2">
    <location>
        <begin position="4"/>
        <end position="175"/>
    </location>
</feature>
<dbReference type="CDD" id="cd00885">
    <property type="entry name" value="cinA"/>
    <property type="match status" value="1"/>
</dbReference>
<evidence type="ECO:0000313" key="3">
    <source>
        <dbReference type="EMBL" id="MCW1884346.1"/>
    </source>
</evidence>
<accession>A0ABT3FM65</accession>
<dbReference type="EMBL" id="JAPDDS010000003">
    <property type="protein sequence ID" value="MCW1884346.1"/>
    <property type="molecule type" value="Genomic_DNA"/>
</dbReference>
<evidence type="ECO:0000256" key="1">
    <source>
        <dbReference type="HAMAP-Rule" id="MF_00226"/>
    </source>
</evidence>
<dbReference type="SMART" id="SM00852">
    <property type="entry name" value="MoCF_biosynth"/>
    <property type="match status" value="1"/>
</dbReference>
<comment type="caution">
    <text evidence="3">The sequence shown here is derived from an EMBL/GenBank/DDBJ whole genome shotgun (WGS) entry which is preliminary data.</text>
</comment>
<dbReference type="InterPro" id="IPR050101">
    <property type="entry name" value="CinA"/>
</dbReference>
<dbReference type="PIRSF" id="PIRSF006728">
    <property type="entry name" value="CinA"/>
    <property type="match status" value="1"/>
</dbReference>
<protein>
    <recommendedName>
        <fullName evidence="1">CinA-like protein</fullName>
    </recommendedName>
</protein>
<dbReference type="SUPFAM" id="SSF53218">
    <property type="entry name" value="Molybdenum cofactor biosynthesis proteins"/>
    <property type="match status" value="1"/>
</dbReference>
<dbReference type="InterPro" id="IPR001453">
    <property type="entry name" value="MoaB/Mog_dom"/>
</dbReference>
<dbReference type="NCBIfam" id="TIGR00199">
    <property type="entry name" value="PncC_domain"/>
    <property type="match status" value="1"/>
</dbReference>
<organism evidence="3 4">
    <name type="scientific">Luteolibacter flavescens</name>
    <dbReference type="NCBI Taxonomy" id="1859460"/>
    <lineage>
        <taxon>Bacteria</taxon>
        <taxon>Pseudomonadati</taxon>
        <taxon>Verrucomicrobiota</taxon>
        <taxon>Verrucomicrobiia</taxon>
        <taxon>Verrucomicrobiales</taxon>
        <taxon>Verrucomicrobiaceae</taxon>
        <taxon>Luteolibacter</taxon>
    </lineage>
</organism>
<dbReference type="Gene3D" id="3.40.980.10">
    <property type="entry name" value="MoaB/Mog-like domain"/>
    <property type="match status" value="1"/>
</dbReference>
<dbReference type="Pfam" id="PF00994">
    <property type="entry name" value="MoCF_biosynth"/>
    <property type="match status" value="1"/>
</dbReference>
<dbReference type="SUPFAM" id="SSF142433">
    <property type="entry name" value="CinA-like"/>
    <property type="match status" value="1"/>
</dbReference>
<dbReference type="InterPro" id="IPR036425">
    <property type="entry name" value="MoaB/Mog-like_dom_sf"/>
</dbReference>
<gene>
    <name evidence="3" type="ORF">OKA04_06355</name>
</gene>
<dbReference type="HAMAP" id="MF_00226_B">
    <property type="entry name" value="CinA_B"/>
    <property type="match status" value="1"/>
</dbReference>
<evidence type="ECO:0000259" key="2">
    <source>
        <dbReference type="SMART" id="SM00852"/>
    </source>
</evidence>
<dbReference type="InterPro" id="IPR008136">
    <property type="entry name" value="CinA_C"/>
</dbReference>
<sequence>MRIEILTTGTELLLGKVLNTHGKWFGEELFKLGMRIQRLTTVPDGDAITDALRECVSRADAVIVTGGLGPTSDDLTREATSEVLGIELIEDEAAIRSLEAFFAARNKVMADSNRKQAQVPVGADVLPNPNGTAPGLYIPPRLNGAANCAVFLLPGPPRELYPMFRTEVAPRLIGLAGLSMPPGLLEMKIAGVGESDLQQEIDAELAVIPGLEVGYCARVGEVDLRLIGEPPAIAAGRAIAMAKFARNIFSEDGSSLEATVVRQAIERRLKLATAESCTGGLVANRLTDVPGSSAVFTHGFVTYANEAKRDVLGVPQELLDVHGAVSEPVAKAMAEGALRVSGADIAVAVTGIAGPDGGTPEKPVGTVFLAWAAKGRETLCVRQIHPRNRKDFKLAVSQAALDGIRRVAGGAAGDSNP</sequence>
<dbReference type="InterPro" id="IPR036653">
    <property type="entry name" value="CinA-like_C"/>
</dbReference>
<dbReference type="InterPro" id="IPR008135">
    <property type="entry name" value="Competence-induced_CinA"/>
</dbReference>
<dbReference type="RefSeq" id="WP_264500306.1">
    <property type="nucleotide sequence ID" value="NZ_JAPDDS010000003.1"/>
</dbReference>
<dbReference type="Gene3D" id="3.90.950.20">
    <property type="entry name" value="CinA-like"/>
    <property type="match status" value="1"/>
</dbReference>
<dbReference type="NCBIfam" id="NF001813">
    <property type="entry name" value="PRK00549.1"/>
    <property type="match status" value="1"/>
</dbReference>
<dbReference type="PANTHER" id="PTHR13939">
    <property type="entry name" value="NICOTINAMIDE-NUCLEOTIDE AMIDOHYDROLASE PNCC"/>
    <property type="match status" value="1"/>
</dbReference>
<keyword evidence="4" id="KW-1185">Reference proteome</keyword>
<name>A0ABT3FM65_9BACT</name>
<comment type="similarity">
    <text evidence="1">Belongs to the CinA family.</text>
</comment>
<dbReference type="Proteomes" id="UP001207930">
    <property type="component" value="Unassembled WGS sequence"/>
</dbReference>
<dbReference type="Pfam" id="PF02464">
    <property type="entry name" value="CinA"/>
    <property type="match status" value="1"/>
</dbReference>
<reference evidence="3 4" key="1">
    <citation type="submission" date="2022-10" db="EMBL/GenBank/DDBJ databases">
        <title>Luteolibacter flavescens strain MCCC 1K03193, whole genome shotgun sequencing project.</title>
        <authorList>
            <person name="Zhao G."/>
            <person name="Shen L."/>
        </authorList>
    </citation>
    <scope>NUCLEOTIDE SEQUENCE [LARGE SCALE GENOMIC DNA]</scope>
    <source>
        <strain evidence="3 4">MCCC 1K03193</strain>
    </source>
</reference>
<proteinExistence type="inferred from homology"/>
<evidence type="ECO:0000313" key="4">
    <source>
        <dbReference type="Proteomes" id="UP001207930"/>
    </source>
</evidence>